<gene>
    <name evidence="3" type="ORF">KB893_009765</name>
    <name evidence="2" type="ORF">KB893_09410</name>
</gene>
<dbReference type="EMBL" id="JAGQFT010000071">
    <property type="protein sequence ID" value="MBR0562729.1"/>
    <property type="molecule type" value="Genomic_DNA"/>
</dbReference>
<organism evidence="2">
    <name type="scientific">Coralloluteibacterium stylophorae</name>
    <dbReference type="NCBI Taxonomy" id="1776034"/>
    <lineage>
        <taxon>Bacteria</taxon>
        <taxon>Pseudomonadati</taxon>
        <taxon>Pseudomonadota</taxon>
        <taxon>Gammaproteobacteria</taxon>
        <taxon>Lysobacterales</taxon>
        <taxon>Lysobacteraceae</taxon>
        <taxon>Coralloluteibacterium</taxon>
    </lineage>
</organism>
<dbReference type="EMBL" id="JAGQFT020000005">
    <property type="protein sequence ID" value="MBS7457420.1"/>
    <property type="molecule type" value="Genomic_DNA"/>
</dbReference>
<evidence type="ECO:0000313" key="2">
    <source>
        <dbReference type="EMBL" id="MBR0562729.1"/>
    </source>
</evidence>
<dbReference type="AlphaFoldDB" id="A0A8J7VTT3"/>
<evidence type="ECO:0000259" key="1">
    <source>
        <dbReference type="Pfam" id="PF13372"/>
    </source>
</evidence>
<dbReference type="Gene3D" id="2.40.160.100">
    <property type="match status" value="1"/>
</dbReference>
<dbReference type="InterPro" id="IPR053728">
    <property type="entry name" value="Alginate_Permeability_Chnl"/>
</dbReference>
<evidence type="ECO:0000313" key="3">
    <source>
        <dbReference type="EMBL" id="MBS7457420.1"/>
    </source>
</evidence>
<feature type="domain" description="Alginate export" evidence="1">
    <location>
        <begin position="61"/>
        <end position="445"/>
    </location>
</feature>
<reference evidence="3 4" key="1">
    <citation type="journal article" date="2021" name="Microbiol. Resour. Announc.">
        <title>Draft Genome Sequence of Coralloluteibacterium stylophorae LMG 29479T.</title>
        <authorList>
            <person name="Karlyshev A.V."/>
            <person name="Kudryashova E.B."/>
            <person name="Ariskina E.V."/>
            <person name="Conroy A.P."/>
            <person name="Abidueva E.Y."/>
        </authorList>
    </citation>
    <scope>NUCLEOTIDE SEQUENCE [LARGE SCALE GENOMIC DNA]</scope>
    <source>
        <strain evidence="3 4">LMG 29479</strain>
    </source>
</reference>
<sequence length="458" mass="49434">MVGAWLFAALAGASLEPSAPPTVTTTRYEEDWSALRDPAHRSGRFTDAFRFVPLDGRGAVWLSTGLELRLREEAFADNLWGATPAPDDAYLWLRALPHAGVEAGPLRGFVQLVAAASDGVAPAPGPVDETGLDLMQGFVEARFGAPGRPGLDLRAGRALVALGSERLVGTRYGTNVPLAFDGLRAIARRGDDRIDVFHLRPVEAGRGGFDDRASDARALWGIHATRADTAARASGIDLYWLGYRNDRARYAQGSGRERRDTFGARVFGGAGDWRWNVEAMLQGGRFDGAPIRAWSLATEVARGFPEVALAPVATLRVNAASGDRDAGDPRLQTFNALFPKGKYFGELSPLGPYNIVNLHPALELRPRPDLGVGIAAVVYWRQSRGDGIYDLPGQPLRAPGDSRARHVGSQLEASLGWQATPELELSGSLSVFRAGAFLRETGPARTIRMLALEANFRF</sequence>
<accession>A0A8J7VTT3</accession>
<evidence type="ECO:0000313" key="4">
    <source>
        <dbReference type="Proteomes" id="UP000675747"/>
    </source>
</evidence>
<name>A0A8J7VTT3_9GAMM</name>
<dbReference type="RefSeq" id="WP_211926669.1">
    <property type="nucleotide sequence ID" value="NZ_JAGQFT020000005.1"/>
</dbReference>
<dbReference type="Proteomes" id="UP000675747">
    <property type="component" value="Unassembled WGS sequence"/>
</dbReference>
<reference evidence="2" key="2">
    <citation type="submission" date="2021-04" db="EMBL/GenBank/DDBJ databases">
        <authorList>
            <person name="Karlyshev A.V."/>
        </authorList>
    </citation>
    <scope>NUCLEOTIDE SEQUENCE</scope>
    <source>
        <strain evidence="2">LMG 29479</strain>
    </source>
</reference>
<dbReference type="Pfam" id="PF13372">
    <property type="entry name" value="Alginate_exp"/>
    <property type="match status" value="1"/>
</dbReference>
<dbReference type="InterPro" id="IPR025388">
    <property type="entry name" value="Alginate_export_dom"/>
</dbReference>
<proteinExistence type="predicted"/>
<keyword evidence="4" id="KW-1185">Reference proteome</keyword>
<protein>
    <submittedName>
        <fullName evidence="2">Alginate export family protein</fullName>
    </submittedName>
</protein>
<comment type="caution">
    <text evidence="2">The sequence shown here is derived from an EMBL/GenBank/DDBJ whole genome shotgun (WGS) entry which is preliminary data.</text>
</comment>